<protein>
    <submittedName>
        <fullName evidence="2">Uncharacterized protein</fullName>
    </submittedName>
</protein>
<name>A0A670ZIC8_PSETE</name>
<feature type="region of interest" description="Disordered" evidence="1">
    <location>
        <begin position="111"/>
        <end position="132"/>
    </location>
</feature>
<dbReference type="Proteomes" id="UP000472273">
    <property type="component" value="Unplaced"/>
</dbReference>
<feature type="compositionally biased region" description="Basic and acidic residues" evidence="1">
    <location>
        <begin position="115"/>
        <end position="132"/>
    </location>
</feature>
<evidence type="ECO:0000313" key="2">
    <source>
        <dbReference type="Ensembl" id="ENSPTXP00000022568.1"/>
    </source>
</evidence>
<dbReference type="Ensembl" id="ENSPTXT00000023263.1">
    <property type="protein sequence ID" value="ENSPTXP00000022568.1"/>
    <property type="gene ID" value="ENSPTXG00000015625.1"/>
</dbReference>
<reference evidence="2" key="1">
    <citation type="submission" date="2025-08" db="UniProtKB">
        <authorList>
            <consortium name="Ensembl"/>
        </authorList>
    </citation>
    <scope>IDENTIFICATION</scope>
</reference>
<evidence type="ECO:0000256" key="1">
    <source>
        <dbReference type="SAM" id="MobiDB-lite"/>
    </source>
</evidence>
<keyword evidence="3" id="KW-1185">Reference proteome</keyword>
<proteinExistence type="predicted"/>
<reference evidence="2" key="2">
    <citation type="submission" date="2025-09" db="UniProtKB">
        <authorList>
            <consortium name="Ensembl"/>
        </authorList>
    </citation>
    <scope>IDENTIFICATION</scope>
</reference>
<accession>A0A670ZIC8</accession>
<evidence type="ECO:0000313" key="3">
    <source>
        <dbReference type="Proteomes" id="UP000472273"/>
    </source>
</evidence>
<dbReference type="AlphaFoldDB" id="A0A670ZIC8"/>
<sequence length="160" mass="16803">MLGPVVFRAVALLLCDRILLSLLADWGPSMVPLGVTAAWLEAALWLVVLWGARGLLSVGGTSPMSSSMVAAVSILPPAGGTLAGRPSPPGLFGRLVLVAGNLRGGGLIPAPLGDPGRRAKHEGVPEKRRQGHPLEDALTFRSRQAVPLWRFLVPRPGGDW</sequence>
<organism evidence="2 3">
    <name type="scientific">Pseudonaja textilis</name>
    <name type="common">Eastern brown snake</name>
    <dbReference type="NCBI Taxonomy" id="8673"/>
    <lineage>
        <taxon>Eukaryota</taxon>
        <taxon>Metazoa</taxon>
        <taxon>Chordata</taxon>
        <taxon>Craniata</taxon>
        <taxon>Vertebrata</taxon>
        <taxon>Euteleostomi</taxon>
        <taxon>Lepidosauria</taxon>
        <taxon>Squamata</taxon>
        <taxon>Bifurcata</taxon>
        <taxon>Unidentata</taxon>
        <taxon>Episquamata</taxon>
        <taxon>Toxicofera</taxon>
        <taxon>Serpentes</taxon>
        <taxon>Colubroidea</taxon>
        <taxon>Elapidae</taxon>
        <taxon>Hydrophiinae</taxon>
        <taxon>Pseudonaja</taxon>
    </lineage>
</organism>